<name>A0A0J7KAF6_LASNI</name>
<accession>A0A0J7KAF6</accession>
<reference evidence="3 4" key="1">
    <citation type="submission" date="2015-04" db="EMBL/GenBank/DDBJ databases">
        <title>Lasius niger genome sequencing.</title>
        <authorList>
            <person name="Konorov E.A."/>
            <person name="Nikitin M.A."/>
            <person name="Kirill M.V."/>
            <person name="Chang P."/>
        </authorList>
    </citation>
    <scope>NUCLEOTIDE SEQUENCE [LARGE SCALE GENOMIC DNA]</scope>
    <source>
        <tissue evidence="3">Whole</tissue>
    </source>
</reference>
<organism evidence="3 4">
    <name type="scientific">Lasius niger</name>
    <name type="common">Black garden ant</name>
    <dbReference type="NCBI Taxonomy" id="67767"/>
    <lineage>
        <taxon>Eukaryota</taxon>
        <taxon>Metazoa</taxon>
        <taxon>Ecdysozoa</taxon>
        <taxon>Arthropoda</taxon>
        <taxon>Hexapoda</taxon>
        <taxon>Insecta</taxon>
        <taxon>Pterygota</taxon>
        <taxon>Neoptera</taxon>
        <taxon>Endopterygota</taxon>
        <taxon>Hymenoptera</taxon>
        <taxon>Apocrita</taxon>
        <taxon>Aculeata</taxon>
        <taxon>Formicoidea</taxon>
        <taxon>Formicidae</taxon>
        <taxon>Formicinae</taxon>
        <taxon>Lasius</taxon>
        <taxon>Lasius</taxon>
    </lineage>
</organism>
<gene>
    <name evidence="3" type="ORF">RF55_13505</name>
</gene>
<evidence type="ECO:0000259" key="2">
    <source>
        <dbReference type="Pfam" id="PF22936"/>
    </source>
</evidence>
<dbReference type="PANTHER" id="PTHR47481">
    <property type="match status" value="1"/>
</dbReference>
<feature type="region of interest" description="Disordered" evidence="1">
    <location>
        <begin position="213"/>
        <end position="246"/>
    </location>
</feature>
<dbReference type="Pfam" id="PF14223">
    <property type="entry name" value="Retrotran_gag_2"/>
    <property type="match status" value="1"/>
</dbReference>
<dbReference type="AlphaFoldDB" id="A0A0J7KAF6"/>
<dbReference type="Proteomes" id="UP000036403">
    <property type="component" value="Unassembled WGS sequence"/>
</dbReference>
<proteinExistence type="predicted"/>
<dbReference type="Pfam" id="PF22936">
    <property type="entry name" value="Pol_BBD"/>
    <property type="match status" value="1"/>
</dbReference>
<dbReference type="STRING" id="67767.A0A0J7KAF6"/>
<comment type="caution">
    <text evidence="3">The sequence shown here is derived from an EMBL/GenBank/DDBJ whole genome shotgun (WGS) entry which is preliminary data.</text>
</comment>
<dbReference type="PANTHER" id="PTHR47481:SF7">
    <property type="entry name" value="CCHC-TYPE DOMAIN-CONTAINING PROTEIN"/>
    <property type="match status" value="1"/>
</dbReference>
<feature type="compositionally biased region" description="Polar residues" evidence="1">
    <location>
        <begin position="225"/>
        <end position="239"/>
    </location>
</feature>
<keyword evidence="4" id="KW-1185">Reference proteome</keyword>
<evidence type="ECO:0000256" key="1">
    <source>
        <dbReference type="SAM" id="MobiDB-lite"/>
    </source>
</evidence>
<evidence type="ECO:0000313" key="4">
    <source>
        <dbReference type="Proteomes" id="UP000036403"/>
    </source>
</evidence>
<dbReference type="InterPro" id="IPR054722">
    <property type="entry name" value="PolX-like_BBD"/>
</dbReference>
<evidence type="ECO:0000313" key="3">
    <source>
        <dbReference type="EMBL" id="KMQ87259.1"/>
    </source>
</evidence>
<dbReference type="EMBL" id="LBMM01010759">
    <property type="protein sequence ID" value="KMQ87259.1"/>
    <property type="molecule type" value="Genomic_DNA"/>
</dbReference>
<protein>
    <submittedName>
        <fullName evidence="3">Integrase core domain protein</fullName>
    </submittedName>
</protein>
<dbReference type="PaxDb" id="67767-A0A0J7KAF6"/>
<sequence>MEYHGIEKLRGADNWNVWKFVVKNLLRGTENAHEVYIGEIAKPIPLPENATSQQQNQYRENLKAWDKADRAANQIIVKTLDTKVMALLVSCETARDMWLKLHTIYEQQTKQASHTVQSEFLNFSMDPSDEMVTHIAKFEGLVLRMQQLNVKPDELSLTVKLLDTLPEEYESLRQAWWARAEDQQTFGNLLEVLTSDDARRKIRVGKQEQMAALVVSKSRKHDRGNTSGNVKKSQSQQPNEKGKYNPSHHYKCYSCGEKRYFCQNCPKKQKKPQDHSPKEEAFVCEAMTAELDNDSWVVNSGATDHVTNRGDWFTSFEYFKTPAKIYIGNKTTMDALGKGTIKIETLVDGKWLP</sequence>
<dbReference type="OrthoDB" id="6778479at2759"/>
<feature type="domain" description="Retrovirus-related Pol polyprotein from transposon TNT 1-94-like beta-barrel" evidence="2">
    <location>
        <begin position="296"/>
        <end position="349"/>
    </location>
</feature>